<dbReference type="SUPFAM" id="SSF56281">
    <property type="entry name" value="Metallo-hydrolase/oxidoreductase"/>
    <property type="match status" value="1"/>
</dbReference>
<keyword evidence="6" id="KW-1185">Reference proteome</keyword>
<keyword evidence="1" id="KW-0540">Nuclease</keyword>
<reference evidence="5 6" key="1">
    <citation type="journal article" date="2017" name="Mycologia">
        <title>Bifiguratus adelaidae, gen. et sp. nov., a new member of Mucoromycotina in endophytic and soil-dwelling habitats.</title>
        <authorList>
            <person name="Torres-Cruz T.J."/>
            <person name="Billingsley Tobias T.L."/>
            <person name="Almatruk M."/>
            <person name="Hesse C."/>
            <person name="Kuske C.R."/>
            <person name="Desiro A."/>
            <person name="Benucci G.M."/>
            <person name="Bonito G."/>
            <person name="Stajich J.E."/>
            <person name="Dunlap C."/>
            <person name="Arnold A.E."/>
            <person name="Porras-Alfaro A."/>
        </authorList>
    </citation>
    <scope>NUCLEOTIDE SEQUENCE [LARGE SCALE GENOMIC DNA]</scope>
    <source>
        <strain evidence="5 6">AZ0501</strain>
    </source>
</reference>
<dbReference type="GO" id="GO:0036297">
    <property type="term" value="P:interstrand cross-link repair"/>
    <property type="evidence" value="ECO:0007669"/>
    <property type="project" value="TreeGrafter"/>
</dbReference>
<dbReference type="InterPro" id="IPR036866">
    <property type="entry name" value="RibonucZ/Hydroxyglut_hydro"/>
</dbReference>
<keyword evidence="2" id="KW-0378">Hydrolase</keyword>
<dbReference type="PANTHER" id="PTHR23240">
    <property type="entry name" value="DNA CROSS-LINK REPAIR PROTEIN PSO2/SNM1-RELATED"/>
    <property type="match status" value="1"/>
</dbReference>
<evidence type="ECO:0000313" key="5">
    <source>
        <dbReference type="EMBL" id="OZJ02491.1"/>
    </source>
</evidence>
<organism evidence="5 6">
    <name type="scientific">Bifiguratus adelaidae</name>
    <dbReference type="NCBI Taxonomy" id="1938954"/>
    <lineage>
        <taxon>Eukaryota</taxon>
        <taxon>Fungi</taxon>
        <taxon>Fungi incertae sedis</taxon>
        <taxon>Mucoromycota</taxon>
        <taxon>Mucoromycotina</taxon>
        <taxon>Endogonomycetes</taxon>
        <taxon>Endogonales</taxon>
        <taxon>Endogonales incertae sedis</taxon>
        <taxon>Bifiguratus</taxon>
    </lineage>
</organism>
<dbReference type="Gene3D" id="3.40.50.12650">
    <property type="match status" value="1"/>
</dbReference>
<dbReference type="EMBL" id="MVBO01000148">
    <property type="protein sequence ID" value="OZJ02491.1"/>
    <property type="molecule type" value="Genomic_DNA"/>
</dbReference>
<name>A0A261XVX4_9FUNG</name>
<feature type="compositionally biased region" description="Low complexity" evidence="4">
    <location>
        <begin position="158"/>
        <end position="173"/>
    </location>
</feature>
<gene>
    <name evidence="5" type="ORF">BZG36_04370</name>
</gene>
<evidence type="ECO:0000313" key="6">
    <source>
        <dbReference type="Proteomes" id="UP000242875"/>
    </source>
</evidence>
<dbReference type="GO" id="GO:0006303">
    <property type="term" value="P:double-strand break repair via nonhomologous end joining"/>
    <property type="evidence" value="ECO:0007669"/>
    <property type="project" value="TreeGrafter"/>
</dbReference>
<sequence>MRTFDGLIREYPAFGVDHFRVRRNIRAFLLSHVHRDHLNGLENEAVNAPIYCSEITALLLPELRSKRNVAEATEAQGIQRRYAHVKRLLRPLPLFQAIDIDLGEDGQVSLTLLPTNHCPGAVMFLIRGGQGSVLYTGDFRAEAQFMDEIRNDGRLLGSSSTQQTPSSTTCSTTTKDASESLCIQDTPLSVIKTLQNFPLNNGALKRSSALLMPILLEPYSTSICGRLDFEEHWVQIASARHTKIHVSQYTYDLYTKTLGYVMPSVASILTTDPKTLFHSCHWNASPCRQYKWHVVKVRPSAMWWKGRDRCQDDPTSRRKGVWKLYEDCINLRCLGSEDGKRNLDFVNLFFAMHSSLNELKGFVELL</sequence>
<protein>
    <recommendedName>
        <fullName evidence="7">Metallo-beta-lactamase domain-containing protein</fullName>
    </recommendedName>
</protein>
<feature type="region of interest" description="Disordered" evidence="4">
    <location>
        <begin position="154"/>
        <end position="173"/>
    </location>
</feature>
<evidence type="ECO:0000256" key="1">
    <source>
        <dbReference type="ARBA" id="ARBA00022722"/>
    </source>
</evidence>
<dbReference type="GO" id="GO:0000723">
    <property type="term" value="P:telomere maintenance"/>
    <property type="evidence" value="ECO:0007669"/>
    <property type="project" value="TreeGrafter"/>
</dbReference>
<comment type="caution">
    <text evidence="5">The sequence shown here is derived from an EMBL/GenBank/DDBJ whole genome shotgun (WGS) entry which is preliminary data.</text>
</comment>
<keyword evidence="3" id="KW-0269">Exonuclease</keyword>
<evidence type="ECO:0000256" key="3">
    <source>
        <dbReference type="ARBA" id="ARBA00022839"/>
    </source>
</evidence>
<dbReference type="OrthoDB" id="5561659at2759"/>
<dbReference type="GO" id="GO:0035312">
    <property type="term" value="F:5'-3' DNA exonuclease activity"/>
    <property type="evidence" value="ECO:0007669"/>
    <property type="project" value="TreeGrafter"/>
</dbReference>
<evidence type="ECO:0008006" key="7">
    <source>
        <dbReference type="Google" id="ProtNLM"/>
    </source>
</evidence>
<dbReference type="Proteomes" id="UP000242875">
    <property type="component" value="Unassembled WGS sequence"/>
</dbReference>
<evidence type="ECO:0000256" key="4">
    <source>
        <dbReference type="SAM" id="MobiDB-lite"/>
    </source>
</evidence>
<dbReference type="PANTHER" id="PTHR23240:SF8">
    <property type="entry name" value="PROTEIN ARTEMIS"/>
    <property type="match status" value="1"/>
</dbReference>
<proteinExistence type="predicted"/>
<dbReference type="Pfam" id="PF23023">
    <property type="entry name" value="Anti-Pycsar_Apyc1"/>
    <property type="match status" value="1"/>
</dbReference>
<dbReference type="AlphaFoldDB" id="A0A261XVX4"/>
<dbReference type="GO" id="GO:0003684">
    <property type="term" value="F:damaged DNA binding"/>
    <property type="evidence" value="ECO:0007669"/>
    <property type="project" value="TreeGrafter"/>
</dbReference>
<accession>A0A261XVX4</accession>
<dbReference type="Gene3D" id="3.60.15.10">
    <property type="entry name" value="Ribonuclease Z/Hydroxyacylglutathione hydrolase-like"/>
    <property type="match status" value="1"/>
</dbReference>
<evidence type="ECO:0000256" key="2">
    <source>
        <dbReference type="ARBA" id="ARBA00022801"/>
    </source>
</evidence>